<dbReference type="InterPro" id="IPR025110">
    <property type="entry name" value="AMP-bd_C"/>
</dbReference>
<dbReference type="InterPro" id="IPR020845">
    <property type="entry name" value="AMP-binding_CS"/>
</dbReference>
<dbReference type="GO" id="GO:0005829">
    <property type="term" value="C:cytosol"/>
    <property type="evidence" value="ECO:0007669"/>
    <property type="project" value="TreeGrafter"/>
</dbReference>
<reference evidence="8 11" key="2">
    <citation type="submission" date="2019-07" db="EMBL/GenBank/DDBJ databases">
        <title>Whole genome shotgun sequence of Halolactibacillus miurensis NBRC 100873.</title>
        <authorList>
            <person name="Hosoyama A."/>
            <person name="Uohara A."/>
            <person name="Ohji S."/>
            <person name="Ichikawa N."/>
        </authorList>
    </citation>
    <scope>NUCLEOTIDE SEQUENCE [LARGE SCALE GENOMIC DNA]</scope>
    <source>
        <strain evidence="8 11">NBRC 100873</strain>
    </source>
</reference>
<evidence type="ECO:0000313" key="11">
    <source>
        <dbReference type="Proteomes" id="UP000321773"/>
    </source>
</evidence>
<gene>
    <name evidence="8" type="ORF">HMI01_25420</name>
    <name evidence="9" type="ORF">SAMN05421668_11714</name>
</gene>
<dbReference type="InterPro" id="IPR000873">
    <property type="entry name" value="AMP-dep_synth/lig_dom"/>
</dbReference>
<keyword evidence="3" id="KW-0547">Nucleotide-binding</keyword>
<evidence type="ECO:0000259" key="6">
    <source>
        <dbReference type="Pfam" id="PF00501"/>
    </source>
</evidence>
<dbReference type="Gene3D" id="3.40.50.12780">
    <property type="entry name" value="N-terminal domain of ligase-like"/>
    <property type="match status" value="1"/>
</dbReference>
<keyword evidence="11" id="KW-1185">Reference proteome</keyword>
<dbReference type="Pfam" id="PF13193">
    <property type="entry name" value="AMP-binding_C"/>
    <property type="match status" value="1"/>
</dbReference>
<organism evidence="9 10">
    <name type="scientific">Halolactibacillus miurensis</name>
    <dbReference type="NCBI Taxonomy" id="306541"/>
    <lineage>
        <taxon>Bacteria</taxon>
        <taxon>Bacillati</taxon>
        <taxon>Bacillota</taxon>
        <taxon>Bacilli</taxon>
        <taxon>Bacillales</taxon>
        <taxon>Bacillaceae</taxon>
        <taxon>Halolactibacillus</taxon>
    </lineage>
</organism>
<dbReference type="GO" id="GO:0003987">
    <property type="term" value="F:acetate-CoA ligase activity"/>
    <property type="evidence" value="ECO:0007669"/>
    <property type="project" value="UniProtKB-EC"/>
</dbReference>
<dbReference type="GO" id="GO:0006085">
    <property type="term" value="P:acetyl-CoA biosynthetic process"/>
    <property type="evidence" value="ECO:0007669"/>
    <property type="project" value="TreeGrafter"/>
</dbReference>
<dbReference type="RefSeq" id="WP_307725281.1">
    <property type="nucleotide sequence ID" value="NZ_BJWJ01000039.1"/>
</dbReference>
<protein>
    <recommendedName>
        <fullName evidence="1">acetate--CoA ligase</fullName>
        <ecNumber evidence="1">6.2.1.1</ecNumber>
    </recommendedName>
</protein>
<dbReference type="EMBL" id="FPAI01000017">
    <property type="protein sequence ID" value="SFS91282.1"/>
    <property type="molecule type" value="Genomic_DNA"/>
</dbReference>
<dbReference type="SUPFAM" id="SSF56801">
    <property type="entry name" value="Acetyl-CoA synthetase-like"/>
    <property type="match status" value="1"/>
</dbReference>
<dbReference type="InterPro" id="IPR045851">
    <property type="entry name" value="AMP-bd_C_sf"/>
</dbReference>
<keyword evidence="2 8" id="KW-0436">Ligase</keyword>
<evidence type="ECO:0000313" key="10">
    <source>
        <dbReference type="Proteomes" id="UP000199139"/>
    </source>
</evidence>
<name>A0A1I6TPW1_9BACI</name>
<dbReference type="GO" id="GO:0005524">
    <property type="term" value="F:ATP binding"/>
    <property type="evidence" value="ECO:0007669"/>
    <property type="project" value="UniProtKB-KW"/>
</dbReference>
<dbReference type="Pfam" id="PF00501">
    <property type="entry name" value="AMP-binding"/>
    <property type="match status" value="1"/>
</dbReference>
<evidence type="ECO:0000256" key="1">
    <source>
        <dbReference type="ARBA" id="ARBA00013275"/>
    </source>
</evidence>
<keyword evidence="4" id="KW-0067">ATP-binding</keyword>
<dbReference type="InterPro" id="IPR042099">
    <property type="entry name" value="ANL_N_sf"/>
</dbReference>
<evidence type="ECO:0000256" key="2">
    <source>
        <dbReference type="ARBA" id="ARBA00022598"/>
    </source>
</evidence>
<dbReference type="Proteomes" id="UP000199139">
    <property type="component" value="Unassembled WGS sequence"/>
</dbReference>
<dbReference type="Proteomes" id="UP000321773">
    <property type="component" value="Unassembled WGS sequence"/>
</dbReference>
<sequence>MVLLAQPGNYNLTDYEKTYHSFDFSDYQEAHKIEKINVADLCVDQHVRSGIGDKIALHYVDGEEVVSYTFREVKQRVDQLVHVLRQRKVKVGERVYIFLPKNPTNYFAMLAAIKIGAIAVPLFEGFMTDALHERINDSRGSVLITTNAFMSRIDLRAVPSVTDVLYEEDLIDLTVEDEYVYWAAPDTPFLMHYTSGSTGQPKGVIHAHRAYLHHQLSGHWVLDLKPDDIYWCTSHPGWVTGSVYGLFAPWLNAATIVVQAGRFDAKAWYHVIERLKVTVLYSAPTAFRLLKSAGDVYQSFQLDSLRHVLSVGEPLNPEVITWAKDVFDVRIHDTWWMTETGGHIVVNFPSEVIKPGSMGRAFPGIIVKILDDDGKEVPRGTVGQLAVKAPWPGLMHAIWQNNAKFNQYFNLSGYYLSGDLCYQDEDSYIFFSGRVDDMINARGERIGPFEVESALVKHPAVKEAGVIGKPDKLSGEIVKAFITLNDHFTETEGLIEEIKTFVKHQLSFHSAPKEIDVLDDLPKTQISGKILRRELRRRENLVKQ</sequence>
<dbReference type="EMBL" id="BJWJ01000039">
    <property type="protein sequence ID" value="GEM05554.1"/>
    <property type="molecule type" value="Genomic_DNA"/>
</dbReference>
<evidence type="ECO:0000256" key="5">
    <source>
        <dbReference type="ARBA" id="ARBA00022990"/>
    </source>
</evidence>
<feature type="domain" description="AMP-dependent synthetase/ligase" evidence="6">
    <location>
        <begin position="52"/>
        <end position="395"/>
    </location>
</feature>
<dbReference type="PANTHER" id="PTHR24095">
    <property type="entry name" value="ACETYL-COENZYME A SYNTHETASE"/>
    <property type="match status" value="1"/>
</dbReference>
<keyword evidence="5" id="KW-0007">Acetylation</keyword>
<evidence type="ECO:0000313" key="8">
    <source>
        <dbReference type="EMBL" id="GEM05554.1"/>
    </source>
</evidence>
<dbReference type="PROSITE" id="PS00455">
    <property type="entry name" value="AMP_BINDING"/>
    <property type="match status" value="1"/>
</dbReference>
<evidence type="ECO:0000313" key="9">
    <source>
        <dbReference type="EMBL" id="SFS91282.1"/>
    </source>
</evidence>
<feature type="domain" description="AMP-binding enzyme C-terminal" evidence="7">
    <location>
        <begin position="450"/>
        <end position="525"/>
    </location>
</feature>
<evidence type="ECO:0000256" key="4">
    <source>
        <dbReference type="ARBA" id="ARBA00022840"/>
    </source>
</evidence>
<dbReference type="AlphaFoldDB" id="A0A1I6TPW1"/>
<dbReference type="Gene3D" id="3.30.300.30">
    <property type="match status" value="1"/>
</dbReference>
<evidence type="ECO:0000256" key="3">
    <source>
        <dbReference type="ARBA" id="ARBA00022741"/>
    </source>
</evidence>
<accession>A0A1I6TPW1</accession>
<dbReference type="PANTHER" id="PTHR24095:SF14">
    <property type="entry name" value="ACETYL-COENZYME A SYNTHETASE 1"/>
    <property type="match status" value="1"/>
</dbReference>
<dbReference type="EC" id="6.2.1.1" evidence="1"/>
<evidence type="ECO:0000259" key="7">
    <source>
        <dbReference type="Pfam" id="PF13193"/>
    </source>
</evidence>
<proteinExistence type="predicted"/>
<dbReference type="STRING" id="306541.SAMN05421668_11714"/>
<reference evidence="9 10" key="1">
    <citation type="submission" date="2016-10" db="EMBL/GenBank/DDBJ databases">
        <authorList>
            <person name="de Groot N.N."/>
        </authorList>
    </citation>
    <scope>NUCLEOTIDE SEQUENCE [LARGE SCALE GENOMIC DNA]</scope>
    <source>
        <strain evidence="9 10">DSM 17074</strain>
    </source>
</reference>